<sequence>MIKNTPENSSLDQEFGIYKENSAALIIDWYQFLLKWKAKDKVEENFLSLNMEADHETLYNPKSKDFELYILPISKIPWLNHETSDKVWEILK</sequence>
<comment type="caution">
    <text evidence="1">The sequence shown here is derived from an EMBL/GenBank/DDBJ whole genome shotgun (WGS) entry which is preliminary data.</text>
</comment>
<evidence type="ECO:0000313" key="1">
    <source>
        <dbReference type="EMBL" id="EKD66801.1"/>
    </source>
</evidence>
<accession>K2AYG8</accession>
<protein>
    <submittedName>
        <fullName evidence="1">Uncharacterized protein</fullName>
    </submittedName>
</protein>
<dbReference type="EMBL" id="AMFJ01021595">
    <property type="protein sequence ID" value="EKD66801.1"/>
    <property type="molecule type" value="Genomic_DNA"/>
</dbReference>
<dbReference type="AlphaFoldDB" id="K2AYG8"/>
<gene>
    <name evidence="1" type="ORF">ACD_49C00009G0026</name>
</gene>
<proteinExistence type="predicted"/>
<name>K2AYG8_9BACT</name>
<organism evidence="1">
    <name type="scientific">uncultured bacterium</name>
    <name type="common">gcode 4</name>
    <dbReference type="NCBI Taxonomy" id="1234023"/>
    <lineage>
        <taxon>Bacteria</taxon>
        <taxon>environmental samples</taxon>
    </lineage>
</organism>
<reference evidence="1" key="1">
    <citation type="journal article" date="2012" name="Science">
        <title>Fermentation, hydrogen, and sulfur metabolism in multiple uncultivated bacterial phyla.</title>
        <authorList>
            <person name="Wrighton K.C."/>
            <person name="Thomas B.C."/>
            <person name="Sharon I."/>
            <person name="Miller C.S."/>
            <person name="Castelle C.J."/>
            <person name="VerBerkmoes N.C."/>
            <person name="Wilkins M.J."/>
            <person name="Hettich R.L."/>
            <person name="Lipton M.S."/>
            <person name="Williams K.H."/>
            <person name="Long P.E."/>
            <person name="Banfield J.F."/>
        </authorList>
    </citation>
    <scope>NUCLEOTIDE SEQUENCE [LARGE SCALE GENOMIC DNA]</scope>
</reference>